<dbReference type="Proteomes" id="UP000007800">
    <property type="component" value="Unassembled WGS sequence"/>
</dbReference>
<dbReference type="RefSeq" id="XP_002785880.1">
    <property type="nucleotide sequence ID" value="XM_002785834.1"/>
</dbReference>
<evidence type="ECO:0000313" key="1">
    <source>
        <dbReference type="EMBL" id="EER17676.1"/>
    </source>
</evidence>
<gene>
    <name evidence="1" type="ORF">Pmar_PMAR023597</name>
</gene>
<proteinExistence type="predicted"/>
<name>C5KCS7_PERM5</name>
<reference evidence="1 2" key="1">
    <citation type="submission" date="2008-07" db="EMBL/GenBank/DDBJ databases">
        <authorList>
            <person name="El-Sayed N."/>
            <person name="Caler E."/>
            <person name="Inman J."/>
            <person name="Amedeo P."/>
            <person name="Hass B."/>
            <person name="Wortman J."/>
        </authorList>
    </citation>
    <scope>NUCLEOTIDE SEQUENCE [LARGE SCALE GENOMIC DNA]</scope>
    <source>
        <strain evidence="2">ATCC 50983 / TXsc</strain>
    </source>
</reference>
<keyword evidence="2" id="KW-1185">Reference proteome</keyword>
<dbReference type="GeneID" id="9086982"/>
<organism evidence="2">
    <name type="scientific">Perkinsus marinus (strain ATCC 50983 / TXsc)</name>
    <dbReference type="NCBI Taxonomy" id="423536"/>
    <lineage>
        <taxon>Eukaryota</taxon>
        <taxon>Sar</taxon>
        <taxon>Alveolata</taxon>
        <taxon>Perkinsozoa</taxon>
        <taxon>Perkinsea</taxon>
        <taxon>Perkinsida</taxon>
        <taxon>Perkinsidae</taxon>
        <taxon>Perkinsus</taxon>
    </lineage>
</organism>
<dbReference type="EMBL" id="GG671995">
    <property type="protein sequence ID" value="EER17676.1"/>
    <property type="molecule type" value="Genomic_DNA"/>
</dbReference>
<dbReference type="InParanoid" id="C5KCS7"/>
<dbReference type="AlphaFoldDB" id="C5KCS7"/>
<evidence type="ECO:0000313" key="2">
    <source>
        <dbReference type="Proteomes" id="UP000007800"/>
    </source>
</evidence>
<sequence length="125" mass="14488">MQSGIPPFQLLTNLQTHWLEPLTEKVQRTPFNTPHKQFGDLYKRRSRSEDTLVLSCATLSQLHTDDLKTLWELVDSIVAEAGDEPIRWAQPIPEGMVEVIRHELHPLHRVIRKYLADREKATPSK</sequence>
<accession>C5KCS7</accession>
<protein>
    <submittedName>
        <fullName evidence="1">Uncharacterized protein</fullName>
    </submittedName>
</protein>